<protein>
    <submittedName>
        <fullName evidence="1">Uncharacterized protein</fullName>
    </submittedName>
</protein>
<accession>A0A843XBF3</accession>
<sequence>MFISGLFDSRNLDMIPTRCAFGNDSFIFYVQDDMGISKIRERIFQRWNLNGPHWCIKYQLPGEVKYHVCLNVNDDIEVMHSLHKNENEKYVLMQVACKEGCIAVHSSGKSGPSTSNCRKRRMYHVRPITCLENGQNRRIQKRQYCRNGIRGRSV</sequence>
<keyword evidence="2" id="KW-1185">Reference proteome</keyword>
<gene>
    <name evidence="1" type="ORF">Taro_049539</name>
</gene>
<dbReference type="AlphaFoldDB" id="A0A843XBF3"/>
<name>A0A843XBF3_COLES</name>
<evidence type="ECO:0000313" key="2">
    <source>
        <dbReference type="Proteomes" id="UP000652761"/>
    </source>
</evidence>
<dbReference type="EMBL" id="NMUH01007073">
    <property type="protein sequence ID" value="MQM16577.1"/>
    <property type="molecule type" value="Genomic_DNA"/>
</dbReference>
<dbReference type="Proteomes" id="UP000652761">
    <property type="component" value="Unassembled WGS sequence"/>
</dbReference>
<organism evidence="1 2">
    <name type="scientific">Colocasia esculenta</name>
    <name type="common">Wild taro</name>
    <name type="synonym">Arum esculentum</name>
    <dbReference type="NCBI Taxonomy" id="4460"/>
    <lineage>
        <taxon>Eukaryota</taxon>
        <taxon>Viridiplantae</taxon>
        <taxon>Streptophyta</taxon>
        <taxon>Embryophyta</taxon>
        <taxon>Tracheophyta</taxon>
        <taxon>Spermatophyta</taxon>
        <taxon>Magnoliopsida</taxon>
        <taxon>Liliopsida</taxon>
        <taxon>Araceae</taxon>
        <taxon>Aroideae</taxon>
        <taxon>Colocasieae</taxon>
        <taxon>Colocasia</taxon>
    </lineage>
</organism>
<reference evidence="1" key="1">
    <citation type="submission" date="2017-07" db="EMBL/GenBank/DDBJ databases">
        <title>Taro Niue Genome Assembly and Annotation.</title>
        <authorList>
            <person name="Atibalentja N."/>
            <person name="Keating K."/>
            <person name="Fields C.J."/>
        </authorList>
    </citation>
    <scope>NUCLEOTIDE SEQUENCE</scope>
    <source>
        <strain evidence="1">Niue_2</strain>
        <tissue evidence="1">Leaf</tissue>
    </source>
</reference>
<comment type="caution">
    <text evidence="1">The sequence shown here is derived from an EMBL/GenBank/DDBJ whole genome shotgun (WGS) entry which is preliminary data.</text>
</comment>
<proteinExistence type="predicted"/>
<evidence type="ECO:0000313" key="1">
    <source>
        <dbReference type="EMBL" id="MQM16577.1"/>
    </source>
</evidence>